<evidence type="ECO:0000256" key="2">
    <source>
        <dbReference type="ARBA" id="ARBA00009494"/>
    </source>
</evidence>
<evidence type="ECO:0000313" key="9">
    <source>
        <dbReference type="EMBL" id="SEA94304.1"/>
    </source>
</evidence>
<evidence type="ECO:0000256" key="8">
    <source>
        <dbReference type="SAM" id="Phobius"/>
    </source>
</evidence>
<sequence>MSTILIILSVLLACLIAVGGFIGYRMYRRFLFAKRLPVVSGHRQLTSTERKAVEQYLVSRDAGNTLPLTASASSPRLTRSLLSNRVYPITHSITRYGLSTDAPNKWRYFIDTQEVHLPPSWEQYITQNNEIELITTRSMPLVISLNGHSITEYINNRDFSNNRELPIGNASILPEENEHTELLSVRKETREEYATHRSRGIKDAAILCCAFLLLVFSLNSPLAVLPWLAATACILAAWSCWQLFRAPREKELQDVHCLNGTPHCLGLFGESNQSRLGNISLGNIDLIYPPHWQPYIGHDLGKKTDVDIYQNRQVVRQGKYLSLHNEVKRFPLQKRGKNLVLACGALFSLLLLLSYVPLDLPLKLSLAWIKGANNIKVTQVDELEKMPLHVGDTLQVRGTGMCYVPPVDHGPTPPSTSAFQPFDCSAIYWNKADPLPLPESDIIEKTIALRATVNEQLHPSTNGDGASSPLASAIQKSGMILLNDFSDIVLKTEDLCEKEEDCTRLKNALINLGNVKSWNVLVRRASSGALKGTSVILRPVSAETLDTLVNNATDYFYLQELRNATNALNSPPPAGFLIRSDEGNQFVTHPEPMTPLVEYRPAEQWQELQRLSAMLLHTSFEASGVITAIALDANGTRHISLHSEPDAVTLWRYLGSSVLLLLFTSVFIINVVQLVMKHRRSKQRIADIQQYYARYLAPETSATPALHGSASRPS</sequence>
<dbReference type="GeneID" id="97765826"/>
<dbReference type="EMBL" id="FNQS01000012">
    <property type="protein sequence ID" value="SEA94304.1"/>
    <property type="molecule type" value="Genomic_DNA"/>
</dbReference>
<dbReference type="GO" id="GO:0005886">
    <property type="term" value="C:plasma membrane"/>
    <property type="evidence" value="ECO:0007669"/>
    <property type="project" value="UniProtKB-SubCell"/>
</dbReference>
<feature type="transmembrane region" description="Helical" evidence="8">
    <location>
        <begin position="224"/>
        <end position="244"/>
    </location>
</feature>
<name>A0A1H4FAG0_9GAMM</name>
<evidence type="ECO:0000256" key="3">
    <source>
        <dbReference type="ARBA" id="ARBA00022475"/>
    </source>
</evidence>
<comment type="subcellular location">
    <subcellularLocation>
        <location evidence="1">Cell inner membrane</location>
        <topology evidence="1">Multi-pass membrane protein</topology>
    </subcellularLocation>
</comment>
<dbReference type="STRING" id="71657.SAMN02982996_02983"/>
<evidence type="ECO:0000256" key="4">
    <source>
        <dbReference type="ARBA" id="ARBA00022519"/>
    </source>
</evidence>
<evidence type="ECO:0000256" key="6">
    <source>
        <dbReference type="ARBA" id="ARBA00022989"/>
    </source>
</evidence>
<evidence type="ECO:0000256" key="1">
    <source>
        <dbReference type="ARBA" id="ARBA00004429"/>
    </source>
</evidence>
<feature type="transmembrane region" description="Helical" evidence="8">
    <location>
        <begin position="650"/>
        <end position="675"/>
    </location>
</feature>
<proteinExistence type="inferred from homology"/>
<protein>
    <submittedName>
        <fullName evidence="9">Intracellular growth attenuator protein IgaA</fullName>
    </submittedName>
</protein>
<organism evidence="9 10">
    <name type="scientific">Lonsdalea quercina</name>
    <dbReference type="NCBI Taxonomy" id="71657"/>
    <lineage>
        <taxon>Bacteria</taxon>
        <taxon>Pseudomonadati</taxon>
        <taxon>Pseudomonadota</taxon>
        <taxon>Gammaproteobacteria</taxon>
        <taxon>Enterobacterales</taxon>
        <taxon>Pectobacteriaceae</taxon>
        <taxon>Lonsdalea</taxon>
    </lineage>
</organism>
<dbReference type="eggNOG" id="ENOG502Z8KK">
    <property type="taxonomic scope" value="Bacteria"/>
</dbReference>
<feature type="transmembrane region" description="Helical" evidence="8">
    <location>
        <begin position="200"/>
        <end position="218"/>
    </location>
</feature>
<gene>
    <name evidence="9" type="ORF">SAMN02982996_02983</name>
</gene>
<accession>A0A1H4FAG0</accession>
<reference evidence="9 10" key="1">
    <citation type="submission" date="2016-10" db="EMBL/GenBank/DDBJ databases">
        <authorList>
            <person name="de Groot N.N."/>
        </authorList>
    </citation>
    <scope>NUCLEOTIDE SEQUENCE [LARGE SCALE GENOMIC DNA]</scope>
    <source>
        <strain evidence="9 10">ATCC 29281</strain>
    </source>
</reference>
<keyword evidence="3" id="KW-1003">Cell membrane</keyword>
<dbReference type="Pfam" id="PF07095">
    <property type="entry name" value="IgaA"/>
    <property type="match status" value="1"/>
</dbReference>
<keyword evidence="7 8" id="KW-0472">Membrane</keyword>
<evidence type="ECO:0000256" key="7">
    <source>
        <dbReference type="ARBA" id="ARBA00023136"/>
    </source>
</evidence>
<dbReference type="Proteomes" id="UP000187280">
    <property type="component" value="Unassembled WGS sequence"/>
</dbReference>
<keyword evidence="10" id="KW-1185">Reference proteome</keyword>
<evidence type="ECO:0000313" key="10">
    <source>
        <dbReference type="Proteomes" id="UP000187280"/>
    </source>
</evidence>
<feature type="transmembrane region" description="Helical" evidence="8">
    <location>
        <begin position="6"/>
        <end position="27"/>
    </location>
</feature>
<keyword evidence="4" id="KW-0997">Cell inner membrane</keyword>
<dbReference type="RefSeq" id="WP_026744237.1">
    <property type="nucleotide sequence ID" value="NZ_FNQS01000012.1"/>
</dbReference>
<comment type="similarity">
    <text evidence="2">Belongs to the IgaA family.</text>
</comment>
<keyword evidence="6 8" id="KW-1133">Transmembrane helix</keyword>
<keyword evidence="5 8" id="KW-0812">Transmembrane</keyword>
<evidence type="ECO:0000256" key="5">
    <source>
        <dbReference type="ARBA" id="ARBA00022692"/>
    </source>
</evidence>
<dbReference type="InterPro" id="IPR010771">
    <property type="entry name" value="IgaA"/>
</dbReference>
<feature type="transmembrane region" description="Helical" evidence="8">
    <location>
        <begin position="338"/>
        <end position="358"/>
    </location>
</feature>
<dbReference type="AlphaFoldDB" id="A0A1H4FAG0"/>